<feature type="region of interest" description="Disordered" evidence="3">
    <location>
        <begin position="167"/>
        <end position="187"/>
    </location>
</feature>
<keyword evidence="4" id="KW-1133">Transmembrane helix</keyword>
<evidence type="ECO:0000313" key="5">
    <source>
        <dbReference type="EMBL" id="CAA2980697.1"/>
    </source>
</evidence>
<accession>A0A8S0RMU6</accession>
<name>A0A8S0RMU6_OLEEU</name>
<feature type="compositionally biased region" description="Basic and acidic residues" evidence="3">
    <location>
        <begin position="1"/>
        <end position="14"/>
    </location>
</feature>
<keyword evidence="6" id="KW-1185">Reference proteome</keyword>
<keyword evidence="2 4" id="KW-0472">Membrane</keyword>
<proteinExistence type="predicted"/>
<sequence length="207" mass="22775">MADNQRIHPVKDPEAAAPQTATSPLVPRGSFRSDKGDPAELYPPFRRTIPYAPSKPPPRKSCCRKCLCWTISLILLQILFIGILAAIIYFVFQPKIPKYSVDAMRITQFNLGNDNSLSATFNVNITARNPNEKIGPPKYHLVEPYLDGADAGCKRITSVVGGATANGKDSFESSSQGSSEAEAWKTETDEMEVLGEMQADGRHFICR</sequence>
<dbReference type="PANTHER" id="PTHR31234:SF72">
    <property type="entry name" value="NDR1_HIN1-LIKE PROTEIN 6"/>
    <property type="match status" value="1"/>
</dbReference>
<dbReference type="PANTHER" id="PTHR31234">
    <property type="entry name" value="LATE EMBRYOGENESIS ABUNDANT (LEA) HYDROXYPROLINE-RICH GLYCOPROTEIN FAMILY"/>
    <property type="match status" value="1"/>
</dbReference>
<dbReference type="Gramene" id="OE9A037263T1">
    <property type="protein sequence ID" value="OE9A037263C1"/>
    <property type="gene ID" value="OE9A037263"/>
</dbReference>
<gene>
    <name evidence="5" type="ORF">OLEA9_A037263</name>
</gene>
<dbReference type="InterPro" id="IPR044839">
    <property type="entry name" value="NDR1-like"/>
</dbReference>
<reference evidence="5 6" key="1">
    <citation type="submission" date="2019-12" db="EMBL/GenBank/DDBJ databases">
        <authorList>
            <person name="Alioto T."/>
            <person name="Alioto T."/>
            <person name="Gomez Garrido J."/>
        </authorList>
    </citation>
    <scope>NUCLEOTIDE SEQUENCE [LARGE SCALE GENOMIC DNA]</scope>
</reference>
<evidence type="ECO:0000313" key="6">
    <source>
        <dbReference type="Proteomes" id="UP000594638"/>
    </source>
</evidence>
<evidence type="ECO:0000256" key="4">
    <source>
        <dbReference type="SAM" id="Phobius"/>
    </source>
</evidence>
<evidence type="ECO:0000256" key="2">
    <source>
        <dbReference type="ARBA" id="ARBA00023136"/>
    </source>
</evidence>
<dbReference type="GO" id="GO:0098542">
    <property type="term" value="P:defense response to other organism"/>
    <property type="evidence" value="ECO:0007669"/>
    <property type="project" value="InterPro"/>
</dbReference>
<dbReference type="GO" id="GO:0005886">
    <property type="term" value="C:plasma membrane"/>
    <property type="evidence" value="ECO:0007669"/>
    <property type="project" value="TreeGrafter"/>
</dbReference>
<dbReference type="EMBL" id="CACTIH010003651">
    <property type="protein sequence ID" value="CAA2980697.1"/>
    <property type="molecule type" value="Genomic_DNA"/>
</dbReference>
<feature type="region of interest" description="Disordered" evidence="3">
    <location>
        <begin position="1"/>
        <end position="45"/>
    </location>
</feature>
<protein>
    <submittedName>
        <fullName evidence="5">NDR1 HIN1 6</fullName>
    </submittedName>
</protein>
<evidence type="ECO:0000256" key="1">
    <source>
        <dbReference type="ARBA" id="ARBA00004370"/>
    </source>
</evidence>
<comment type="subcellular location">
    <subcellularLocation>
        <location evidence="1">Membrane</location>
    </subcellularLocation>
</comment>
<keyword evidence="4" id="KW-0812">Transmembrane</keyword>
<organism evidence="5 6">
    <name type="scientific">Olea europaea subsp. europaea</name>
    <dbReference type="NCBI Taxonomy" id="158383"/>
    <lineage>
        <taxon>Eukaryota</taxon>
        <taxon>Viridiplantae</taxon>
        <taxon>Streptophyta</taxon>
        <taxon>Embryophyta</taxon>
        <taxon>Tracheophyta</taxon>
        <taxon>Spermatophyta</taxon>
        <taxon>Magnoliopsida</taxon>
        <taxon>eudicotyledons</taxon>
        <taxon>Gunneridae</taxon>
        <taxon>Pentapetalae</taxon>
        <taxon>asterids</taxon>
        <taxon>lamiids</taxon>
        <taxon>Lamiales</taxon>
        <taxon>Oleaceae</taxon>
        <taxon>Oleeae</taxon>
        <taxon>Olea</taxon>
    </lineage>
</organism>
<feature type="compositionally biased region" description="Low complexity" evidence="3">
    <location>
        <begin position="172"/>
        <end position="181"/>
    </location>
</feature>
<dbReference type="Proteomes" id="UP000594638">
    <property type="component" value="Unassembled WGS sequence"/>
</dbReference>
<comment type="caution">
    <text evidence="5">The sequence shown here is derived from an EMBL/GenBank/DDBJ whole genome shotgun (WGS) entry which is preliminary data.</text>
</comment>
<evidence type="ECO:0000256" key="3">
    <source>
        <dbReference type="SAM" id="MobiDB-lite"/>
    </source>
</evidence>
<dbReference type="AlphaFoldDB" id="A0A8S0RMU6"/>
<dbReference type="OrthoDB" id="1917746at2759"/>
<feature type="transmembrane region" description="Helical" evidence="4">
    <location>
        <begin position="66"/>
        <end position="92"/>
    </location>
</feature>